<sequence>MPSLPEHPATKKSKLHRKLASKDQELTGHRAEASQLKAELQRMQEVHAEYKIRTTLDFYAELDELERSHFYCIGRLELEHKRDHASKIESKRVLNAARILTLEQEVERGQRGTSELQCLLQQLLDKQMTLQQLNDAVRQLEALLCAEQ</sequence>
<evidence type="ECO:0000313" key="3">
    <source>
        <dbReference type="EMBL" id="KAL0575666.1"/>
    </source>
</evidence>
<keyword evidence="1" id="KW-0175">Coiled coil</keyword>
<proteinExistence type="predicted"/>
<feature type="compositionally biased region" description="Basic residues" evidence="2">
    <location>
        <begin position="10"/>
        <end position="19"/>
    </location>
</feature>
<evidence type="ECO:0000256" key="1">
    <source>
        <dbReference type="SAM" id="Coils"/>
    </source>
</evidence>
<evidence type="ECO:0000313" key="4">
    <source>
        <dbReference type="Proteomes" id="UP001465976"/>
    </source>
</evidence>
<gene>
    <name evidence="3" type="ORF">V5O48_006297</name>
</gene>
<evidence type="ECO:0000256" key="2">
    <source>
        <dbReference type="SAM" id="MobiDB-lite"/>
    </source>
</evidence>
<protein>
    <submittedName>
        <fullName evidence="3">Uncharacterized protein</fullName>
    </submittedName>
</protein>
<comment type="caution">
    <text evidence="3">The sequence shown here is derived from an EMBL/GenBank/DDBJ whole genome shotgun (WGS) entry which is preliminary data.</text>
</comment>
<dbReference type="Proteomes" id="UP001465976">
    <property type="component" value="Unassembled WGS sequence"/>
</dbReference>
<name>A0ABR3FK90_9AGAR</name>
<organism evidence="3 4">
    <name type="scientific">Marasmius crinis-equi</name>
    <dbReference type="NCBI Taxonomy" id="585013"/>
    <lineage>
        <taxon>Eukaryota</taxon>
        <taxon>Fungi</taxon>
        <taxon>Dikarya</taxon>
        <taxon>Basidiomycota</taxon>
        <taxon>Agaricomycotina</taxon>
        <taxon>Agaricomycetes</taxon>
        <taxon>Agaricomycetidae</taxon>
        <taxon>Agaricales</taxon>
        <taxon>Marasmiineae</taxon>
        <taxon>Marasmiaceae</taxon>
        <taxon>Marasmius</taxon>
    </lineage>
</organism>
<keyword evidence="4" id="KW-1185">Reference proteome</keyword>
<accession>A0ABR3FK90</accession>
<reference evidence="3 4" key="1">
    <citation type="submission" date="2024-02" db="EMBL/GenBank/DDBJ databases">
        <title>A draft genome for the cacao thread blight pathogen Marasmius crinis-equi.</title>
        <authorList>
            <person name="Cohen S.P."/>
            <person name="Baruah I.K."/>
            <person name="Amoako-Attah I."/>
            <person name="Bukari Y."/>
            <person name="Meinhardt L.W."/>
            <person name="Bailey B.A."/>
        </authorList>
    </citation>
    <scope>NUCLEOTIDE SEQUENCE [LARGE SCALE GENOMIC DNA]</scope>
    <source>
        <strain evidence="3 4">GH-76</strain>
    </source>
</reference>
<dbReference type="EMBL" id="JBAHYK010000284">
    <property type="protein sequence ID" value="KAL0575666.1"/>
    <property type="molecule type" value="Genomic_DNA"/>
</dbReference>
<feature type="region of interest" description="Disordered" evidence="2">
    <location>
        <begin position="1"/>
        <end position="28"/>
    </location>
</feature>
<feature type="coiled-coil region" evidence="1">
    <location>
        <begin position="116"/>
        <end position="143"/>
    </location>
</feature>